<dbReference type="InterPro" id="IPR015797">
    <property type="entry name" value="NUDIX_hydrolase-like_dom_sf"/>
</dbReference>
<evidence type="ECO:0000259" key="3">
    <source>
        <dbReference type="PROSITE" id="PS51462"/>
    </source>
</evidence>
<dbReference type="Gene3D" id="3.40.630.30">
    <property type="match status" value="1"/>
</dbReference>
<dbReference type="InterPro" id="IPR003293">
    <property type="entry name" value="Nudix_hydrolase6-like"/>
</dbReference>
<dbReference type="PROSITE" id="PS51462">
    <property type="entry name" value="NUDIX"/>
    <property type="match status" value="1"/>
</dbReference>
<comment type="similarity">
    <text evidence="1">Belongs to the Nudix hydrolase family.</text>
</comment>
<keyword evidence="5" id="KW-1185">Reference proteome</keyword>
<evidence type="ECO:0000313" key="5">
    <source>
        <dbReference type="Proteomes" id="UP000054408"/>
    </source>
</evidence>
<dbReference type="Pfam" id="PF18290">
    <property type="entry name" value="Nudix_hydro"/>
    <property type="match status" value="1"/>
</dbReference>
<dbReference type="PANTHER" id="PTHR13994">
    <property type="entry name" value="NUDIX HYDROLASE RELATED"/>
    <property type="match status" value="1"/>
</dbReference>
<evidence type="ECO:0000256" key="2">
    <source>
        <dbReference type="ARBA" id="ARBA00022801"/>
    </source>
</evidence>
<dbReference type="GeneID" id="25560241"/>
<keyword evidence="2" id="KW-0378">Hydrolase</keyword>
<dbReference type="InterPro" id="IPR000086">
    <property type="entry name" value="NUDIX_hydrolase_dom"/>
</dbReference>
<dbReference type="AlphaFoldDB" id="A0A0L0D8V3"/>
<dbReference type="eggNOG" id="KOG0648">
    <property type="taxonomic scope" value="Eukaryota"/>
</dbReference>
<sequence length="274" mass="28904">MAEDGESAAELAWKPDAYGGVLVSGSALPSDADAFAIALGQSLATWREAGKRGVWLRLRPELVHLAQVAIATGFAMHSASPEHLTLAMWLPDDTPSTLPPAPAFKAGIGGFVTHGDSVLVVQEANGPFPGFWKLPGGSVDPDEELLDAAAREVREETAIEAVAVGIVGSSTGRLLLVAYMPLDSEQPRPEPVRQASEIAAAQWMPIVDFLALDHVVGVYGELYKLAATQHAEWQARDEAGEASLVPPAHGGLIEANSLPIVFRKGSHTLLSAKL</sequence>
<dbReference type="GO" id="GO:0047631">
    <property type="term" value="F:ADP-ribose diphosphatase activity"/>
    <property type="evidence" value="ECO:0007669"/>
    <property type="project" value="TreeGrafter"/>
</dbReference>
<proteinExistence type="inferred from homology"/>
<dbReference type="Gene3D" id="3.90.79.10">
    <property type="entry name" value="Nucleoside Triphosphate Pyrophosphohydrolase"/>
    <property type="match status" value="1"/>
</dbReference>
<dbReference type="SUPFAM" id="SSF55811">
    <property type="entry name" value="Nudix"/>
    <property type="match status" value="1"/>
</dbReference>
<dbReference type="Pfam" id="PF00293">
    <property type="entry name" value="NUDIX"/>
    <property type="match status" value="1"/>
</dbReference>
<dbReference type="RefSeq" id="XP_013762711.1">
    <property type="nucleotide sequence ID" value="XM_013907257.1"/>
</dbReference>
<dbReference type="Proteomes" id="UP000054408">
    <property type="component" value="Unassembled WGS sequence"/>
</dbReference>
<protein>
    <recommendedName>
        <fullName evidence="3">Nudix hydrolase domain-containing protein</fullName>
    </recommendedName>
</protein>
<evidence type="ECO:0000256" key="1">
    <source>
        <dbReference type="ARBA" id="ARBA00005582"/>
    </source>
</evidence>
<dbReference type="GO" id="GO:0035529">
    <property type="term" value="F:NADH pyrophosphatase activity"/>
    <property type="evidence" value="ECO:0007669"/>
    <property type="project" value="TreeGrafter"/>
</dbReference>
<organism evidence="4 5">
    <name type="scientific">Thecamonas trahens ATCC 50062</name>
    <dbReference type="NCBI Taxonomy" id="461836"/>
    <lineage>
        <taxon>Eukaryota</taxon>
        <taxon>Apusozoa</taxon>
        <taxon>Apusomonadida</taxon>
        <taxon>Apusomonadidae</taxon>
        <taxon>Thecamonas</taxon>
    </lineage>
</organism>
<dbReference type="GO" id="GO:0051287">
    <property type="term" value="F:NAD binding"/>
    <property type="evidence" value="ECO:0007669"/>
    <property type="project" value="TreeGrafter"/>
</dbReference>
<gene>
    <name evidence="4" type="ORF">AMSG_00433</name>
</gene>
<name>A0A0L0D8V3_THETB</name>
<dbReference type="EMBL" id="GL349434">
    <property type="protein sequence ID" value="KNC48655.1"/>
    <property type="molecule type" value="Genomic_DNA"/>
</dbReference>
<reference evidence="4 5" key="1">
    <citation type="submission" date="2010-05" db="EMBL/GenBank/DDBJ databases">
        <title>The Genome Sequence of Thecamonas trahens ATCC 50062.</title>
        <authorList>
            <consortium name="The Broad Institute Genome Sequencing Platform"/>
            <person name="Russ C."/>
            <person name="Cuomo C."/>
            <person name="Shea T."/>
            <person name="Young S.K."/>
            <person name="Zeng Q."/>
            <person name="Koehrsen M."/>
            <person name="Haas B."/>
            <person name="Borodovsky M."/>
            <person name="Guigo R."/>
            <person name="Alvarado L."/>
            <person name="Berlin A."/>
            <person name="Bochicchio J."/>
            <person name="Borenstein D."/>
            <person name="Chapman S."/>
            <person name="Chen Z."/>
            <person name="Freedman E."/>
            <person name="Gellesch M."/>
            <person name="Goldberg J."/>
            <person name="Griggs A."/>
            <person name="Gujja S."/>
            <person name="Heilman E."/>
            <person name="Heiman D."/>
            <person name="Hepburn T."/>
            <person name="Howarth C."/>
            <person name="Jen D."/>
            <person name="Larson L."/>
            <person name="Mehta T."/>
            <person name="Park D."/>
            <person name="Pearson M."/>
            <person name="Roberts A."/>
            <person name="Saif S."/>
            <person name="Shenoy N."/>
            <person name="Sisk P."/>
            <person name="Stolte C."/>
            <person name="Sykes S."/>
            <person name="Thomson T."/>
            <person name="Walk T."/>
            <person name="White J."/>
            <person name="Yandava C."/>
            <person name="Burger G."/>
            <person name="Gray M.W."/>
            <person name="Holland P.W.H."/>
            <person name="King N."/>
            <person name="Lang F.B.F."/>
            <person name="Roger A.J."/>
            <person name="Ruiz-Trillo I."/>
            <person name="Lander E."/>
            <person name="Nusbaum C."/>
        </authorList>
    </citation>
    <scope>NUCLEOTIDE SEQUENCE [LARGE SCALE GENOMIC DNA]</scope>
    <source>
        <strain evidence="4 5">ATCC 50062</strain>
    </source>
</reference>
<dbReference type="InterPro" id="IPR040618">
    <property type="entry name" value="Pre-Nudix"/>
</dbReference>
<dbReference type="OrthoDB" id="447842at2759"/>
<accession>A0A0L0D8V3</accession>
<feature type="domain" description="Nudix hydrolase" evidence="3">
    <location>
        <begin position="103"/>
        <end position="228"/>
    </location>
</feature>
<evidence type="ECO:0000313" key="4">
    <source>
        <dbReference type="EMBL" id="KNC48655.1"/>
    </source>
</evidence>
<dbReference type="PANTHER" id="PTHR13994:SF13">
    <property type="entry name" value="FI03680P"/>
    <property type="match status" value="1"/>
</dbReference>
<dbReference type="OMA" id="HAHGGNF"/>